<dbReference type="EMBL" id="FOMX01000023">
    <property type="protein sequence ID" value="SFE93725.1"/>
    <property type="molecule type" value="Genomic_DNA"/>
</dbReference>
<accession>A0A1I2ELI0</accession>
<dbReference type="InterPro" id="IPR050383">
    <property type="entry name" value="GlyoxalaseI/FosfomycinResist"/>
</dbReference>
<dbReference type="STRING" id="54.SAMN02745121_06126"/>
<dbReference type="PANTHER" id="PTHR21366">
    <property type="entry name" value="GLYOXALASE FAMILY PROTEIN"/>
    <property type="match status" value="1"/>
</dbReference>
<dbReference type="GO" id="GO:0051213">
    <property type="term" value="F:dioxygenase activity"/>
    <property type="evidence" value="ECO:0007669"/>
    <property type="project" value="UniProtKB-KW"/>
</dbReference>
<evidence type="ECO:0000313" key="3">
    <source>
        <dbReference type="Proteomes" id="UP000199400"/>
    </source>
</evidence>
<name>A0A1I2ELI0_9BACT</name>
<dbReference type="PROSITE" id="PS51819">
    <property type="entry name" value="VOC"/>
    <property type="match status" value="1"/>
</dbReference>
<keyword evidence="2" id="KW-0223">Dioxygenase</keyword>
<dbReference type="Proteomes" id="UP000199400">
    <property type="component" value="Unassembled WGS sequence"/>
</dbReference>
<feature type="domain" description="VOC" evidence="1">
    <location>
        <begin position="4"/>
        <end position="137"/>
    </location>
</feature>
<protein>
    <submittedName>
        <fullName evidence="2">Catechol 2,3-dioxygenase</fullName>
    </submittedName>
</protein>
<dbReference type="CDD" id="cd06587">
    <property type="entry name" value="VOC"/>
    <property type="match status" value="1"/>
</dbReference>
<dbReference type="InterPro" id="IPR004360">
    <property type="entry name" value="Glyas_Fos-R_dOase_dom"/>
</dbReference>
<reference evidence="3" key="1">
    <citation type="submission" date="2016-10" db="EMBL/GenBank/DDBJ databases">
        <authorList>
            <person name="Varghese N."/>
            <person name="Submissions S."/>
        </authorList>
    </citation>
    <scope>NUCLEOTIDE SEQUENCE [LARGE SCALE GENOMIC DNA]</scope>
    <source>
        <strain evidence="3">ATCC 25963</strain>
    </source>
</reference>
<evidence type="ECO:0000259" key="1">
    <source>
        <dbReference type="PROSITE" id="PS51819"/>
    </source>
</evidence>
<dbReference type="InterPro" id="IPR029068">
    <property type="entry name" value="Glyas_Bleomycin-R_OHBP_Dase"/>
</dbReference>
<dbReference type="PANTHER" id="PTHR21366:SF31">
    <property type="entry name" value="METALLOTHIOL TRANSFERASE FOSB"/>
    <property type="match status" value="1"/>
</dbReference>
<sequence>MTAGIHHVAFACRDAEATHRFYSKVLGFPLVHTELSRFGKGWFRHFFYDLGNGSSIAFFELHDVGEPTPPKTAISTDLGYPIWVNHVAVRVDRETQQRLAARVRDAQLNVVLEHDHGWCHSVYLRDPNGILVELCADHEGGMPVDLAEAERLRTVIPAWLASSP</sequence>
<dbReference type="Gene3D" id="3.10.180.10">
    <property type="entry name" value="2,3-Dihydroxybiphenyl 1,2-Dioxygenase, domain 1"/>
    <property type="match status" value="1"/>
</dbReference>
<dbReference type="Pfam" id="PF00903">
    <property type="entry name" value="Glyoxalase"/>
    <property type="match status" value="1"/>
</dbReference>
<keyword evidence="3" id="KW-1185">Reference proteome</keyword>
<gene>
    <name evidence="2" type="ORF">SAMN02745121_06126</name>
</gene>
<dbReference type="OrthoDB" id="9804944at2"/>
<dbReference type="SUPFAM" id="SSF54593">
    <property type="entry name" value="Glyoxalase/Bleomycin resistance protein/Dihydroxybiphenyl dioxygenase"/>
    <property type="match status" value="1"/>
</dbReference>
<evidence type="ECO:0000313" key="2">
    <source>
        <dbReference type="EMBL" id="SFE93725.1"/>
    </source>
</evidence>
<proteinExistence type="predicted"/>
<dbReference type="AlphaFoldDB" id="A0A1I2ELI0"/>
<dbReference type="InterPro" id="IPR037523">
    <property type="entry name" value="VOC_core"/>
</dbReference>
<organism evidence="2 3">
    <name type="scientific">Nannocystis exedens</name>
    <dbReference type="NCBI Taxonomy" id="54"/>
    <lineage>
        <taxon>Bacteria</taxon>
        <taxon>Pseudomonadati</taxon>
        <taxon>Myxococcota</taxon>
        <taxon>Polyangia</taxon>
        <taxon>Nannocystales</taxon>
        <taxon>Nannocystaceae</taxon>
        <taxon>Nannocystis</taxon>
    </lineage>
</organism>
<dbReference type="RefSeq" id="WP_096331753.1">
    <property type="nucleotide sequence ID" value="NZ_FOMX01000023.1"/>
</dbReference>
<keyword evidence="2" id="KW-0560">Oxidoreductase</keyword>